<feature type="transmembrane region" description="Helical" evidence="1">
    <location>
        <begin position="20"/>
        <end position="41"/>
    </location>
</feature>
<evidence type="ECO:0000256" key="1">
    <source>
        <dbReference type="SAM" id="Phobius"/>
    </source>
</evidence>
<keyword evidence="1" id="KW-1133">Transmembrane helix</keyword>
<proteinExistence type="predicted"/>
<evidence type="ECO:0000313" key="3">
    <source>
        <dbReference type="Proteomes" id="UP000294299"/>
    </source>
</evidence>
<sequence length="294" mass="32832">MADMILPDDWCCLFTKYKTCFYVVTLCIPLLFISLTPFIFLQSVNGQILHESSTVVDNLQEISPENILDIRYSDLVNFTSKIEQIYGHLNASLLNKYTGNDSLAFAHASHPITEVYPFVAPQIAKTNQSLNQSLYSVLVNMPDVSRNSTIDEYFTTIQLANNILKEITNAVIPKNLQNDLLFNSFVVVNLLDLAGYEYSAAVTNGTIEAIFEYQDSKAFIKQAEKLMSIFNTDPETSTSSSELILLVNSLNALIDRVATPEEIYLSIDGIFSKMATMISTDRLTLLSKLGVTTD</sequence>
<organism evidence="2 3">
    <name type="scientific">Candidatus Nitrosocosmicus franklandianus</name>
    <dbReference type="NCBI Taxonomy" id="1798806"/>
    <lineage>
        <taxon>Archaea</taxon>
        <taxon>Nitrososphaerota</taxon>
        <taxon>Nitrososphaeria</taxon>
        <taxon>Nitrososphaerales</taxon>
        <taxon>Nitrososphaeraceae</taxon>
        <taxon>Candidatus Nitrosocosmicus</taxon>
    </lineage>
</organism>
<keyword evidence="1" id="KW-0812">Transmembrane</keyword>
<dbReference type="AlphaFoldDB" id="A0A484I8W5"/>
<dbReference type="Proteomes" id="UP000294299">
    <property type="component" value="Chromosome NFRAN"/>
</dbReference>
<reference evidence="2 3" key="1">
    <citation type="submission" date="2019-02" db="EMBL/GenBank/DDBJ databases">
        <authorList>
            <person name="Lehtovirta-Morley E L."/>
        </authorList>
    </citation>
    <scope>NUCLEOTIDE SEQUENCE [LARGE SCALE GENOMIC DNA]</scope>
    <source>
        <strain evidence="2">NFRAN1</strain>
    </source>
</reference>
<keyword evidence="3" id="KW-1185">Reference proteome</keyword>
<dbReference type="EMBL" id="LR216287">
    <property type="protein sequence ID" value="VFJ13173.1"/>
    <property type="molecule type" value="Genomic_DNA"/>
</dbReference>
<protein>
    <submittedName>
        <fullName evidence="2">Uncharacterized protein</fullName>
    </submittedName>
</protein>
<accession>A0A484I8W5</accession>
<evidence type="ECO:0000313" key="2">
    <source>
        <dbReference type="EMBL" id="VFJ13173.1"/>
    </source>
</evidence>
<dbReference type="KEGG" id="nfn:NFRAN_0851"/>
<gene>
    <name evidence="2" type="ORF">NFRAN_0851</name>
</gene>
<keyword evidence="1" id="KW-0472">Membrane</keyword>
<name>A0A484I8W5_9ARCH</name>